<dbReference type="EMBL" id="UINC01001257">
    <property type="protein sequence ID" value="SUZ75742.1"/>
    <property type="molecule type" value="Genomic_DNA"/>
</dbReference>
<dbReference type="AlphaFoldDB" id="A0A381Q8T8"/>
<dbReference type="InterPro" id="IPR036663">
    <property type="entry name" value="Fumarylacetoacetase_C_sf"/>
</dbReference>
<feature type="non-terminal residue" evidence="3">
    <location>
        <position position="1"/>
    </location>
</feature>
<keyword evidence="1" id="KW-0479">Metal-binding</keyword>
<name>A0A381Q8T8_9ZZZZ</name>
<organism evidence="3">
    <name type="scientific">marine metagenome</name>
    <dbReference type="NCBI Taxonomy" id="408172"/>
    <lineage>
        <taxon>unclassified sequences</taxon>
        <taxon>metagenomes</taxon>
        <taxon>ecological metagenomes</taxon>
    </lineage>
</organism>
<dbReference type="PANTHER" id="PTHR11820">
    <property type="entry name" value="ACYLPYRUVASE"/>
    <property type="match status" value="1"/>
</dbReference>
<dbReference type="InterPro" id="IPR011234">
    <property type="entry name" value="Fumarylacetoacetase-like_C"/>
</dbReference>
<feature type="domain" description="Fumarylacetoacetase-like C-terminal" evidence="2">
    <location>
        <begin position="69"/>
        <end position="264"/>
    </location>
</feature>
<proteinExistence type="predicted"/>
<protein>
    <recommendedName>
        <fullName evidence="2">Fumarylacetoacetase-like C-terminal domain-containing protein</fullName>
    </recommendedName>
</protein>
<dbReference type="Pfam" id="PF01557">
    <property type="entry name" value="FAA_hydrolase"/>
    <property type="match status" value="1"/>
</dbReference>
<evidence type="ECO:0000256" key="1">
    <source>
        <dbReference type="ARBA" id="ARBA00022723"/>
    </source>
</evidence>
<evidence type="ECO:0000313" key="3">
    <source>
        <dbReference type="EMBL" id="SUZ75742.1"/>
    </source>
</evidence>
<sequence length="268" mass="29017">VSVKNRFYRIEFEGAVHWAQAAEPETDELYPSDNQLHLLSGDPLSGGEPNDRLVDRASVELLVPCTPTKIIGVARNFAAHAEERERAVPLEPLIFLKPLTTLTPTGAQIVNPSACEHLNYEGELAVVISKEGHLISEAASMNHVWGYTVINDVTARDIQNREEAFVRAKGYDTFAPVGPCVATGLDPLSLIVETHVNNELQQHGPLTQLVHPIPKLIAFISSIMTLYPGDIIATGTPKGMIPVRPGDTVDVSVAGIGRISNPVVAQEN</sequence>
<dbReference type="GO" id="GO:0046872">
    <property type="term" value="F:metal ion binding"/>
    <property type="evidence" value="ECO:0007669"/>
    <property type="project" value="UniProtKB-KW"/>
</dbReference>
<reference evidence="3" key="1">
    <citation type="submission" date="2018-05" db="EMBL/GenBank/DDBJ databases">
        <authorList>
            <person name="Lanie J.A."/>
            <person name="Ng W.-L."/>
            <person name="Kazmierczak K.M."/>
            <person name="Andrzejewski T.M."/>
            <person name="Davidsen T.M."/>
            <person name="Wayne K.J."/>
            <person name="Tettelin H."/>
            <person name="Glass J.I."/>
            <person name="Rusch D."/>
            <person name="Podicherti R."/>
            <person name="Tsui H.-C.T."/>
            <person name="Winkler M.E."/>
        </authorList>
    </citation>
    <scope>NUCLEOTIDE SEQUENCE</scope>
</reference>
<evidence type="ECO:0000259" key="2">
    <source>
        <dbReference type="Pfam" id="PF01557"/>
    </source>
</evidence>
<accession>A0A381Q8T8</accession>
<dbReference type="Gene3D" id="3.90.850.10">
    <property type="entry name" value="Fumarylacetoacetase-like, C-terminal domain"/>
    <property type="match status" value="1"/>
</dbReference>
<dbReference type="SUPFAM" id="SSF56529">
    <property type="entry name" value="FAH"/>
    <property type="match status" value="1"/>
</dbReference>
<dbReference type="GO" id="GO:0018773">
    <property type="term" value="F:acetylpyruvate hydrolase activity"/>
    <property type="evidence" value="ECO:0007669"/>
    <property type="project" value="TreeGrafter"/>
</dbReference>
<gene>
    <name evidence="3" type="ORF">METZ01_LOCUS28596</name>
</gene>
<dbReference type="PANTHER" id="PTHR11820:SF7">
    <property type="entry name" value="ACYLPYRUVASE FAHD1, MITOCHONDRIAL"/>
    <property type="match status" value="1"/>
</dbReference>